<name>A0A147BN51_IXORI</name>
<dbReference type="GO" id="GO:0005739">
    <property type="term" value="C:mitochondrion"/>
    <property type="evidence" value="ECO:0007669"/>
    <property type="project" value="TreeGrafter"/>
</dbReference>
<organism evidence="1">
    <name type="scientific">Ixodes ricinus</name>
    <name type="common">Common tick</name>
    <name type="synonym">Acarus ricinus</name>
    <dbReference type="NCBI Taxonomy" id="34613"/>
    <lineage>
        <taxon>Eukaryota</taxon>
        <taxon>Metazoa</taxon>
        <taxon>Ecdysozoa</taxon>
        <taxon>Arthropoda</taxon>
        <taxon>Chelicerata</taxon>
        <taxon>Arachnida</taxon>
        <taxon>Acari</taxon>
        <taxon>Parasitiformes</taxon>
        <taxon>Ixodida</taxon>
        <taxon>Ixodoidea</taxon>
        <taxon>Ixodidae</taxon>
        <taxon>Ixodinae</taxon>
        <taxon>Ixodes</taxon>
    </lineage>
</organism>
<dbReference type="SUPFAM" id="SSF55298">
    <property type="entry name" value="YjgF-like"/>
    <property type="match status" value="1"/>
</dbReference>
<dbReference type="EMBL" id="GEGO01003187">
    <property type="protein sequence ID" value="JAR92217.1"/>
    <property type="molecule type" value="Transcribed_RNA"/>
</dbReference>
<dbReference type="InterPro" id="IPR035959">
    <property type="entry name" value="RutC-like_sf"/>
</dbReference>
<reference evidence="1" key="1">
    <citation type="journal article" date="2018" name="PLoS Negl. Trop. Dis.">
        <title>Sialome diversity of ticks revealed by RNAseq of single tick salivary glands.</title>
        <authorList>
            <person name="Perner J."/>
            <person name="Kropackova S."/>
            <person name="Kopacek P."/>
            <person name="Ribeiro J.M."/>
        </authorList>
    </citation>
    <scope>NUCLEOTIDE SEQUENCE</scope>
    <source>
        <strain evidence="1">Siblings of single egg batch collected in Ceske Budejovice</strain>
        <tissue evidence="1">Salivary glands</tissue>
    </source>
</reference>
<dbReference type="Pfam" id="PF01042">
    <property type="entry name" value="Ribonuc_L-PSP"/>
    <property type="match status" value="1"/>
</dbReference>
<dbReference type="GO" id="GO:0019239">
    <property type="term" value="F:deaminase activity"/>
    <property type="evidence" value="ECO:0007669"/>
    <property type="project" value="TreeGrafter"/>
</dbReference>
<dbReference type="GO" id="GO:0005829">
    <property type="term" value="C:cytosol"/>
    <property type="evidence" value="ECO:0007669"/>
    <property type="project" value="TreeGrafter"/>
</dbReference>
<accession>A0A147BN51</accession>
<feature type="non-terminal residue" evidence="1">
    <location>
        <position position="1"/>
    </location>
</feature>
<dbReference type="PANTHER" id="PTHR11803">
    <property type="entry name" value="2-IMINOBUTANOATE/2-IMINOPROPANOATE DEAMINASE RIDA"/>
    <property type="match status" value="1"/>
</dbReference>
<dbReference type="Gene3D" id="3.30.1330.40">
    <property type="entry name" value="RutC-like"/>
    <property type="match status" value="1"/>
</dbReference>
<protein>
    <submittedName>
        <fullName evidence="1">Putative endoribonuclease l-psp</fullName>
    </submittedName>
</protein>
<dbReference type="CDD" id="cd00448">
    <property type="entry name" value="YjgF_YER057c_UK114_family"/>
    <property type="match status" value="1"/>
</dbReference>
<dbReference type="InterPro" id="IPR006175">
    <property type="entry name" value="YjgF/YER057c/UK114"/>
</dbReference>
<proteinExistence type="predicted"/>
<evidence type="ECO:0000313" key="1">
    <source>
        <dbReference type="EMBL" id="JAR92217.1"/>
    </source>
</evidence>
<dbReference type="PANTHER" id="PTHR11803:SF39">
    <property type="entry name" value="2-IMINOBUTANOATE_2-IMINOPROPANOATE DEAMINASE"/>
    <property type="match status" value="1"/>
</dbReference>
<sequence length="148" mass="16357">QTTRELLSACPRTNNPYSDGVRVGNTTYVGGRTGGDPLGGVVPGGIGPETRQALFAIKRFLQTNRHDLNTVVKVTVFLADMNDYKVMNEAYLESFKENYPARSVVQVKYIPEGSRLMVEAIAVGKKMQSMRITSFPSLQPWAVEAMLE</sequence>
<dbReference type="AlphaFoldDB" id="A0A147BN51"/>